<evidence type="ECO:0000313" key="2">
    <source>
        <dbReference type="Proteomes" id="UP000823046"/>
    </source>
</evidence>
<gene>
    <name evidence="1" type="ORF">IE077_001298</name>
</gene>
<sequence>TLIQCLNQVSNAAAKEKNEFFSLDKRYVKLIDTISVYIVSFSMSDLYNTLIAMTKLQSLSHCLISCNDVFHSSEHGSTTDHEDSIRENNSVLVNSGTNSAMGVFNLRELNFILLGLSNMGYRDLPTLRTIADYLVCILSGENSTQRISYHTYEAETVVGPQLSTIFLSCSTLGLKNPHFFQILTQNLASFLRTLSSSHLINVLIAVATLSQDTDFPLCLSFMQELECTLKEKYARFSREDALTVCWAMCAIGMHRSLPDLILEFASLVFNTEFLNGLNHEQSAQLHQVALTILLEDSQVFKKMQEDLEREGKWNIIYQIPKVPEDPTQIDDEKMEGQLLIAKKQLHNLLSNYTFLKEIFHIMLGESANSLQLANAKIQLDEVLRKFYYVPLSVRVPMKELSSSTCSTQKLEEIDRRTEMKISFIFHCENFFDISMPLDPFLTLKRQHLQKMDWRVILLKLDSFLMMGGDQQRQMQFLRNVVFSNENELHTA</sequence>
<keyword evidence="2" id="KW-1185">Reference proteome</keyword>
<name>A0ABQ7JDD6_9APIC</name>
<comment type="caution">
    <text evidence="1">The sequence shown here is derived from an EMBL/GenBank/DDBJ whole genome shotgun (WGS) entry which is preliminary data.</text>
</comment>
<feature type="non-terminal residue" evidence="1">
    <location>
        <position position="1"/>
    </location>
</feature>
<protein>
    <submittedName>
        <fullName evidence="1">Uncharacterized protein</fullName>
    </submittedName>
</protein>
<proteinExistence type="predicted"/>
<accession>A0ABQ7JDD6</accession>
<evidence type="ECO:0000313" key="1">
    <source>
        <dbReference type="EMBL" id="KAF8821958.1"/>
    </source>
</evidence>
<dbReference type="EMBL" id="JADAQX010000104">
    <property type="protein sequence ID" value="KAF8821958.1"/>
    <property type="molecule type" value="Genomic_DNA"/>
</dbReference>
<organism evidence="1 2">
    <name type="scientific">Cardiosporidium cionae</name>
    <dbReference type="NCBI Taxonomy" id="476202"/>
    <lineage>
        <taxon>Eukaryota</taxon>
        <taxon>Sar</taxon>
        <taxon>Alveolata</taxon>
        <taxon>Apicomplexa</taxon>
        <taxon>Aconoidasida</taxon>
        <taxon>Nephromycida</taxon>
        <taxon>Cardiosporidium</taxon>
    </lineage>
</organism>
<reference evidence="1 2" key="1">
    <citation type="journal article" date="2020" name="bioRxiv">
        <title>Metabolic contributions of an alphaproteobacterial endosymbiont in the apicomplexan Cardiosporidium cionae.</title>
        <authorList>
            <person name="Hunter E.S."/>
            <person name="Paight C.J."/>
            <person name="Lane C.E."/>
        </authorList>
    </citation>
    <scope>NUCLEOTIDE SEQUENCE [LARGE SCALE GENOMIC DNA]</scope>
    <source>
        <strain evidence="1">ESH_2018</strain>
    </source>
</reference>
<dbReference type="Proteomes" id="UP000823046">
    <property type="component" value="Unassembled WGS sequence"/>
</dbReference>